<dbReference type="NCBIfam" id="TIGR02421">
    <property type="entry name" value="QEGLA"/>
    <property type="match status" value="1"/>
</dbReference>
<dbReference type="EMBL" id="FUZF01000009">
    <property type="protein sequence ID" value="SKB77505.1"/>
    <property type="molecule type" value="Genomic_DNA"/>
</dbReference>
<dbReference type="Proteomes" id="UP000190150">
    <property type="component" value="Unassembled WGS sequence"/>
</dbReference>
<dbReference type="PANTHER" id="PTHR31817">
    <property type="match status" value="1"/>
</dbReference>
<dbReference type="SMART" id="SM01154">
    <property type="entry name" value="DUF1704"/>
    <property type="match status" value="1"/>
</dbReference>
<keyword evidence="3" id="KW-0378">Hydrolase</keyword>
<dbReference type="GO" id="GO:0008237">
    <property type="term" value="F:metallopeptidase activity"/>
    <property type="evidence" value="ECO:0007669"/>
    <property type="project" value="UniProtKB-KW"/>
</dbReference>
<keyword evidence="6" id="KW-1185">Reference proteome</keyword>
<evidence type="ECO:0000256" key="4">
    <source>
        <dbReference type="ARBA" id="ARBA00023049"/>
    </source>
</evidence>
<evidence type="ECO:0000256" key="1">
    <source>
        <dbReference type="ARBA" id="ARBA00001947"/>
    </source>
</evidence>
<dbReference type="InterPro" id="IPR012656">
    <property type="entry name" value="CHP02421_QEGLA"/>
</dbReference>
<keyword evidence="4" id="KW-0482">Metalloprotease</keyword>
<dbReference type="Pfam" id="PF08014">
    <property type="entry name" value="MATCAP"/>
    <property type="match status" value="1"/>
</dbReference>
<evidence type="ECO:0000256" key="2">
    <source>
        <dbReference type="ARBA" id="ARBA00022670"/>
    </source>
</evidence>
<dbReference type="PANTHER" id="PTHR31817:SF0">
    <property type="entry name" value="CHROMOSOME UNDETERMINED SCAFFOLD_67, WHOLE GENOME SHOTGUN SEQUENCE"/>
    <property type="match status" value="1"/>
</dbReference>
<dbReference type="InterPro" id="IPR012548">
    <property type="entry name" value="MATCAP"/>
</dbReference>
<organism evidence="5 6">
    <name type="scientific">Sphingobacterium nematocida</name>
    <dbReference type="NCBI Taxonomy" id="1513896"/>
    <lineage>
        <taxon>Bacteria</taxon>
        <taxon>Pseudomonadati</taxon>
        <taxon>Bacteroidota</taxon>
        <taxon>Sphingobacteriia</taxon>
        <taxon>Sphingobacteriales</taxon>
        <taxon>Sphingobacteriaceae</taxon>
        <taxon>Sphingobacterium</taxon>
    </lineage>
</organism>
<evidence type="ECO:0000313" key="6">
    <source>
        <dbReference type="Proteomes" id="UP000190150"/>
    </source>
</evidence>
<name>A0A1T5E0P5_9SPHI</name>
<accession>A0A1T5E0P5</accession>
<gene>
    <name evidence="5" type="ORF">SAMN05660841_02303</name>
</gene>
<dbReference type="AlphaFoldDB" id="A0A1T5E0P5"/>
<keyword evidence="2" id="KW-0645">Protease</keyword>
<sequence>MSDERRLNFIWSAIKAKEPFHVQIPNIGKLVFRKIVPCVFIYRHPIGSKDKMLSNLAKSQLASIIIQRDSADVEILLRKIAVGIQEQFGSCLLVEVWSGLPDQSTDVSILVGQKGILPLAEYMHKNLQTEAQDIVSEIQKLKELPCPPDCDRIFSLKESLEKSIYIIGMSVRKSYQLSNGDYLPILLRHYRESLGKILLRVFFEYVRLFTDQNPATFRFNLRKEITSNVFEIDRALTAESQRFDFLLLVTPVNVPEAWESFKKSRFSKMPVFQYRPMPIDPDLVKRNLYNLRIEDIYDPTIAYLFRDKRRELDEMMSMLADRNTEDFMHGSLQIFGNVSDKLLQIAQSILTVIAHNTMPTSRAEKKLNAREFAQLAREEIAYLSSQAPDFHTTVRVRSDISGVMVNRGVLNIGADYQISPERAPALIQHEVGTHIATYFNGKAQPLQLFSLGVPGYEQLQEGLAVLSEYLIGGLSNQRLRILAGRVIAVRNMLMGHSFMDTFALLMEDYQFSDEMSFNITMRVYRGGGLTKDALYLQGLIELISYIKNGQDLKLLTVGKIREDYIPIIQDLIQRGYMNMPVITPRYLSGTYDEQLDFIKNEGSIFKLIQ</sequence>
<dbReference type="OrthoDB" id="9785840at2"/>
<proteinExistence type="predicted"/>
<evidence type="ECO:0000313" key="5">
    <source>
        <dbReference type="EMBL" id="SKB77505.1"/>
    </source>
</evidence>
<evidence type="ECO:0000256" key="3">
    <source>
        <dbReference type="ARBA" id="ARBA00022801"/>
    </source>
</evidence>
<dbReference type="RefSeq" id="WP_079643227.1">
    <property type="nucleotide sequence ID" value="NZ_FUZF01000009.1"/>
</dbReference>
<dbReference type="STRING" id="1513896.SAMN05660841_02303"/>
<dbReference type="GO" id="GO:0080164">
    <property type="term" value="P:regulation of nitric oxide metabolic process"/>
    <property type="evidence" value="ECO:0007669"/>
    <property type="project" value="TreeGrafter"/>
</dbReference>
<protein>
    <recommendedName>
        <fullName evidence="7">DUF1704 domain-containing protein</fullName>
    </recommendedName>
</protein>
<dbReference type="GO" id="GO:0006508">
    <property type="term" value="P:proteolysis"/>
    <property type="evidence" value="ECO:0007669"/>
    <property type="project" value="UniProtKB-KW"/>
</dbReference>
<reference evidence="6" key="1">
    <citation type="submission" date="2017-02" db="EMBL/GenBank/DDBJ databases">
        <authorList>
            <person name="Varghese N."/>
            <person name="Submissions S."/>
        </authorList>
    </citation>
    <scope>NUCLEOTIDE SEQUENCE [LARGE SCALE GENOMIC DNA]</scope>
    <source>
        <strain evidence="6">DSM 24091</strain>
    </source>
</reference>
<comment type="cofactor">
    <cofactor evidence="1">
        <name>Zn(2+)</name>
        <dbReference type="ChEBI" id="CHEBI:29105"/>
    </cofactor>
</comment>
<evidence type="ECO:0008006" key="7">
    <source>
        <dbReference type="Google" id="ProtNLM"/>
    </source>
</evidence>